<proteinExistence type="predicted"/>
<reference evidence="3" key="1">
    <citation type="submission" date="2016-10" db="EMBL/GenBank/DDBJ databases">
        <authorList>
            <person name="Varghese N."/>
            <person name="Submissions S."/>
        </authorList>
    </citation>
    <scope>NUCLEOTIDE SEQUENCE [LARGE SCALE GENOMIC DNA]</scope>
    <source>
        <strain evidence="3">DSM 26921</strain>
    </source>
</reference>
<keyword evidence="1" id="KW-1133">Transmembrane helix</keyword>
<organism evidence="2 3">
    <name type="scientific">Litoreibacter janthinus</name>
    <dbReference type="NCBI Taxonomy" id="670154"/>
    <lineage>
        <taxon>Bacteria</taxon>
        <taxon>Pseudomonadati</taxon>
        <taxon>Pseudomonadota</taxon>
        <taxon>Alphaproteobacteria</taxon>
        <taxon>Rhodobacterales</taxon>
        <taxon>Roseobacteraceae</taxon>
        <taxon>Litoreibacter</taxon>
    </lineage>
</organism>
<evidence type="ECO:0000256" key="1">
    <source>
        <dbReference type="SAM" id="Phobius"/>
    </source>
</evidence>
<dbReference type="EMBL" id="FOYO01000001">
    <property type="protein sequence ID" value="SFR34802.1"/>
    <property type="molecule type" value="Genomic_DNA"/>
</dbReference>
<dbReference type="InterPro" id="IPR010718">
    <property type="entry name" value="DUF1294"/>
</dbReference>
<gene>
    <name evidence="2" type="ORF">SAMN04488002_0537</name>
</gene>
<evidence type="ECO:0000313" key="3">
    <source>
        <dbReference type="Proteomes" id="UP000199658"/>
    </source>
</evidence>
<dbReference type="RefSeq" id="WP_090212173.1">
    <property type="nucleotide sequence ID" value="NZ_FOYO01000001.1"/>
</dbReference>
<accession>A0A1I6FXX0</accession>
<keyword evidence="1" id="KW-0812">Transmembrane</keyword>
<sequence length="111" mass="12476">MPDSLLPLAIAAAYLGLVNLLTYTLFAFDKRRSRMRGGRISESNLLMWSAVGGTPAAKIAQKRLRHKTVKQPFARQLNMIIWVQVLVVVIVAFPQVRALLWQGVDLARSQF</sequence>
<feature type="transmembrane region" description="Helical" evidence="1">
    <location>
        <begin position="6"/>
        <end position="28"/>
    </location>
</feature>
<feature type="transmembrane region" description="Helical" evidence="1">
    <location>
        <begin position="77"/>
        <end position="96"/>
    </location>
</feature>
<keyword evidence="1" id="KW-0472">Membrane</keyword>
<dbReference type="Pfam" id="PF06961">
    <property type="entry name" value="DUF1294"/>
    <property type="match status" value="1"/>
</dbReference>
<dbReference type="Proteomes" id="UP000199658">
    <property type="component" value="Unassembled WGS sequence"/>
</dbReference>
<dbReference type="STRING" id="670154.SAMN04488002_0537"/>
<name>A0A1I6FXX0_9RHOB</name>
<dbReference type="AlphaFoldDB" id="A0A1I6FXX0"/>
<evidence type="ECO:0000313" key="2">
    <source>
        <dbReference type="EMBL" id="SFR34802.1"/>
    </source>
</evidence>
<dbReference type="OrthoDB" id="72963at2"/>
<keyword evidence="3" id="KW-1185">Reference proteome</keyword>
<protein>
    <submittedName>
        <fullName evidence="2">Uncharacterized membrane protein YsdA, DUF1294 family</fullName>
    </submittedName>
</protein>